<name>A0A7S3Q649_9STRA</name>
<keyword evidence="1" id="KW-0175">Coiled coil</keyword>
<keyword evidence="3" id="KW-0472">Membrane</keyword>
<feature type="transmembrane region" description="Helical" evidence="3">
    <location>
        <begin position="168"/>
        <end position="188"/>
    </location>
</feature>
<proteinExistence type="predicted"/>
<feature type="compositionally biased region" description="Polar residues" evidence="2">
    <location>
        <begin position="466"/>
        <end position="477"/>
    </location>
</feature>
<evidence type="ECO:0000256" key="2">
    <source>
        <dbReference type="SAM" id="MobiDB-lite"/>
    </source>
</evidence>
<dbReference type="EMBL" id="HBIO01015390">
    <property type="protein sequence ID" value="CAE0467022.1"/>
    <property type="molecule type" value="Transcribed_RNA"/>
</dbReference>
<feature type="transmembrane region" description="Helical" evidence="3">
    <location>
        <begin position="283"/>
        <end position="303"/>
    </location>
</feature>
<sequence>MSEDTTNAPESIGADAATEIKEQLKRRESFDFPQCFEDPDPNRGMAIHSNEKHEIEKRFGGSACQGLNPRFNDSLSGSITSVQEGDVQDLIVNISNLVEKLNDTNAFMNHRKQIERERDKRREHELKKERQRALELEERRLREEKLERNRVPEHTFERSTVRLDGIEVYAVVSALTVASSIACLDAYGDSADSKYWNIFYPLFDAIFMLFHIAGILTGLHSTLVFSMVTMYGRTAIGLGRDKACQVFFSKTSRQRYRAFQTFLWSLYSFLGQCIFTIVKRIPFGAVGQLLIAILLCYLGYLIIEETNDIVDKASVIFVRPLKKEQSSTNTIDSLNSPRAMSFSVFSSQVVSSRDIIRSINNKSLQENASSVMSSCRDVVIDMRSRLSRSATKKFAKAPPERHSMSSTDSSHPRQGSLEEKVRNPSVSLWGSDVQAMTFSYVEGLSDVDEDGDTSPAESDDACPSAAETNLTEASQTEPFPCNDDADDDDAITSIGNKSHDLPNFKINNNNNRKSCIANPSNGLRRRQRVNFANSNLEPSILSQLSDYELLEEDSKNSESD</sequence>
<protein>
    <submittedName>
        <fullName evidence="4">Uncharacterized protein</fullName>
    </submittedName>
</protein>
<evidence type="ECO:0000256" key="1">
    <source>
        <dbReference type="SAM" id="Coils"/>
    </source>
</evidence>
<evidence type="ECO:0000256" key="3">
    <source>
        <dbReference type="SAM" id="Phobius"/>
    </source>
</evidence>
<feature type="compositionally biased region" description="Polar residues" evidence="2">
    <location>
        <begin position="404"/>
        <end position="413"/>
    </location>
</feature>
<feature type="region of interest" description="Disordered" evidence="2">
    <location>
        <begin position="390"/>
        <end position="425"/>
    </location>
</feature>
<gene>
    <name evidence="4" type="ORF">CDEB00056_LOCUS11874</name>
</gene>
<feature type="transmembrane region" description="Helical" evidence="3">
    <location>
        <begin position="208"/>
        <end position="232"/>
    </location>
</feature>
<feature type="region of interest" description="Disordered" evidence="2">
    <location>
        <begin position="445"/>
        <end position="520"/>
    </location>
</feature>
<keyword evidence="3" id="KW-1133">Transmembrane helix</keyword>
<organism evidence="4">
    <name type="scientific">Chaetoceros debilis</name>
    <dbReference type="NCBI Taxonomy" id="122233"/>
    <lineage>
        <taxon>Eukaryota</taxon>
        <taxon>Sar</taxon>
        <taxon>Stramenopiles</taxon>
        <taxon>Ochrophyta</taxon>
        <taxon>Bacillariophyta</taxon>
        <taxon>Coscinodiscophyceae</taxon>
        <taxon>Chaetocerotophycidae</taxon>
        <taxon>Chaetocerotales</taxon>
        <taxon>Chaetocerotaceae</taxon>
        <taxon>Chaetoceros</taxon>
    </lineage>
</organism>
<evidence type="ECO:0000313" key="4">
    <source>
        <dbReference type="EMBL" id="CAE0467022.1"/>
    </source>
</evidence>
<accession>A0A7S3Q649</accession>
<feature type="coiled-coil region" evidence="1">
    <location>
        <begin position="107"/>
        <end position="147"/>
    </location>
</feature>
<feature type="compositionally biased region" description="Acidic residues" evidence="2">
    <location>
        <begin position="445"/>
        <end position="460"/>
    </location>
</feature>
<reference evidence="4" key="1">
    <citation type="submission" date="2021-01" db="EMBL/GenBank/DDBJ databases">
        <authorList>
            <person name="Corre E."/>
            <person name="Pelletier E."/>
            <person name="Niang G."/>
            <person name="Scheremetjew M."/>
            <person name="Finn R."/>
            <person name="Kale V."/>
            <person name="Holt S."/>
            <person name="Cochrane G."/>
            <person name="Meng A."/>
            <person name="Brown T."/>
            <person name="Cohen L."/>
        </authorList>
    </citation>
    <scope>NUCLEOTIDE SEQUENCE</scope>
    <source>
        <strain evidence="4">MM31A-1</strain>
    </source>
</reference>
<dbReference type="AlphaFoldDB" id="A0A7S3Q649"/>
<keyword evidence="3" id="KW-0812">Transmembrane</keyword>